<dbReference type="Proteomes" id="UP000260649">
    <property type="component" value="Unassembled WGS sequence"/>
</dbReference>
<dbReference type="Gene3D" id="1.10.1760.20">
    <property type="match status" value="1"/>
</dbReference>
<feature type="transmembrane region" description="Helical" evidence="1">
    <location>
        <begin position="98"/>
        <end position="120"/>
    </location>
</feature>
<keyword evidence="1" id="KW-0812">Transmembrane</keyword>
<comment type="caution">
    <text evidence="2">The sequence shown here is derived from an EMBL/GenBank/DDBJ whole genome shotgun (WGS) entry which is preliminary data.</text>
</comment>
<dbReference type="AlphaFoldDB" id="A0A3E2B2W8"/>
<organism evidence="2 3">
    <name type="scientific">Evtepia gabavorous</name>
    <dbReference type="NCBI Taxonomy" id="2211183"/>
    <lineage>
        <taxon>Bacteria</taxon>
        <taxon>Bacillati</taxon>
        <taxon>Bacillota</taxon>
        <taxon>Clostridia</taxon>
        <taxon>Eubacteriales</taxon>
        <taxon>Evtepia</taxon>
    </lineage>
</organism>
<proteinExistence type="predicted"/>
<protein>
    <recommendedName>
        <fullName evidence="4">Rod shape-determining protein MreD</fullName>
    </recommendedName>
</protein>
<dbReference type="GeneID" id="97995615"/>
<evidence type="ECO:0000256" key="1">
    <source>
        <dbReference type="SAM" id="Phobius"/>
    </source>
</evidence>
<keyword evidence="1" id="KW-0472">Membrane</keyword>
<evidence type="ECO:0008006" key="4">
    <source>
        <dbReference type="Google" id="ProtNLM"/>
    </source>
</evidence>
<accession>A0A3E2B2W8</accession>
<gene>
    <name evidence="2" type="ORF">DV520_07715</name>
</gene>
<evidence type="ECO:0000313" key="3">
    <source>
        <dbReference type="Proteomes" id="UP000260649"/>
    </source>
</evidence>
<dbReference type="RefSeq" id="WP_117142344.1">
    <property type="nucleotide sequence ID" value="NZ_CAKXKJ010000030.1"/>
</dbReference>
<keyword evidence="1" id="KW-1133">Transmembrane helix</keyword>
<feature type="transmembrane region" description="Helical" evidence="1">
    <location>
        <begin position="7"/>
        <end position="26"/>
    </location>
</feature>
<dbReference type="EMBL" id="QQRQ01000011">
    <property type="protein sequence ID" value="RFT06370.1"/>
    <property type="molecule type" value="Genomic_DNA"/>
</dbReference>
<feature type="transmembrane region" description="Helical" evidence="1">
    <location>
        <begin position="126"/>
        <end position="147"/>
    </location>
</feature>
<keyword evidence="3" id="KW-1185">Reference proteome</keyword>
<name>A0A3E2B2W8_9FIRM</name>
<sequence length="158" mass="16872">MGRLRLYLITALAFLLEVLVLLWFPVAGVRPRVLPPLVCLVGVEQGPDRGAECGFFGGILCYLAGATPWQMALLALLGGLSGVIFHKASSFWGKWLTCLAALAGLEVLLVLGHCLAGASVFAGLRIAGPELLLSAACFPLAVLLTRLKGHPRRKRKGW</sequence>
<evidence type="ECO:0000313" key="2">
    <source>
        <dbReference type="EMBL" id="RFT06370.1"/>
    </source>
</evidence>
<reference evidence="2 3" key="1">
    <citation type="submission" date="2018-07" db="EMBL/GenBank/DDBJ databases">
        <title>GABA Modulating Bacteria of the Human Gut Microbiota.</title>
        <authorList>
            <person name="Strandwitz P."/>
            <person name="Kim K.H."/>
            <person name="Terekhova D."/>
            <person name="Liu J.K."/>
            <person name="Sharma A."/>
            <person name="Levering J."/>
            <person name="Mcdonald D."/>
            <person name="Dietrich D."/>
            <person name="Ramadhar T.R."/>
            <person name="Lekbua A."/>
            <person name="Mroue N."/>
            <person name="Liston C."/>
            <person name="Stewart E.J."/>
            <person name="Dubin M.J."/>
            <person name="Zengler K."/>
            <person name="Knight R."/>
            <person name="Gilbert J.A."/>
            <person name="Clardy J."/>
            <person name="Lewis K."/>
        </authorList>
    </citation>
    <scope>NUCLEOTIDE SEQUENCE [LARGE SCALE GENOMIC DNA]</scope>
    <source>
        <strain evidence="2 3">KLE1738</strain>
    </source>
</reference>